<dbReference type="Gene3D" id="3.40.50.200">
    <property type="entry name" value="Peptidase S8/S53 domain"/>
    <property type="match status" value="1"/>
</dbReference>
<feature type="active site" description="Charge relay system" evidence="5">
    <location>
        <position position="195"/>
    </location>
</feature>
<dbReference type="EC" id="3.4.-.-" evidence="10"/>
<dbReference type="EMBL" id="JBBWWT010000012">
    <property type="protein sequence ID" value="MEL1266148.1"/>
    <property type="molecule type" value="Genomic_DNA"/>
</dbReference>
<proteinExistence type="inferred from homology"/>
<reference evidence="10 11" key="1">
    <citation type="submission" date="2024-04" db="EMBL/GenBank/DDBJ databases">
        <title>Draft genome sequence of Pseudoxanthomonas putridarboris WD12.</title>
        <authorList>
            <person name="Oh J."/>
        </authorList>
    </citation>
    <scope>NUCLEOTIDE SEQUENCE [LARGE SCALE GENOMIC DNA]</scope>
    <source>
        <strain evidence="10 11">WD12</strain>
    </source>
</reference>
<organism evidence="10 11">
    <name type="scientific">Pseudoxanthomonas putridarboris</name>
    <dbReference type="NCBI Taxonomy" id="752605"/>
    <lineage>
        <taxon>Bacteria</taxon>
        <taxon>Pseudomonadati</taxon>
        <taxon>Pseudomonadota</taxon>
        <taxon>Gammaproteobacteria</taxon>
        <taxon>Lysobacterales</taxon>
        <taxon>Lysobacteraceae</taxon>
        <taxon>Pseudoxanthomonas</taxon>
    </lineage>
</organism>
<feature type="signal peptide" evidence="7">
    <location>
        <begin position="1"/>
        <end position="25"/>
    </location>
</feature>
<accession>A0ABU9J5Y7</accession>
<dbReference type="InterPro" id="IPR000209">
    <property type="entry name" value="Peptidase_S8/S53_dom"/>
</dbReference>
<dbReference type="InterPro" id="IPR015500">
    <property type="entry name" value="Peptidase_S8_subtilisin-rel"/>
</dbReference>
<dbReference type="InterPro" id="IPR023828">
    <property type="entry name" value="Peptidase_S8_Ser-AS"/>
</dbReference>
<evidence type="ECO:0000313" key="11">
    <source>
        <dbReference type="Proteomes" id="UP001459204"/>
    </source>
</evidence>
<dbReference type="PANTHER" id="PTHR43806:SF11">
    <property type="entry name" value="CEREVISIN-RELATED"/>
    <property type="match status" value="1"/>
</dbReference>
<dbReference type="Pfam" id="PF04151">
    <property type="entry name" value="PPC"/>
    <property type="match status" value="1"/>
</dbReference>
<feature type="active site" description="Charge relay system" evidence="5">
    <location>
        <position position="258"/>
    </location>
</feature>
<evidence type="ECO:0000256" key="1">
    <source>
        <dbReference type="ARBA" id="ARBA00011073"/>
    </source>
</evidence>
<dbReference type="InterPro" id="IPR007280">
    <property type="entry name" value="Peptidase_C_arc/bac"/>
</dbReference>
<evidence type="ECO:0000259" key="9">
    <source>
        <dbReference type="Pfam" id="PF04151"/>
    </source>
</evidence>
<dbReference type="PANTHER" id="PTHR43806">
    <property type="entry name" value="PEPTIDASE S8"/>
    <property type="match status" value="1"/>
</dbReference>
<protein>
    <submittedName>
        <fullName evidence="10">S8 family peptidase</fullName>
        <ecNumber evidence="10">3.4.-.-</ecNumber>
    </submittedName>
</protein>
<feature type="domain" description="Peptidase C-terminal archaeal/bacterial" evidence="9">
    <location>
        <begin position="542"/>
        <end position="608"/>
    </location>
</feature>
<name>A0ABU9J5Y7_9GAMM</name>
<dbReference type="Gene3D" id="2.60.120.380">
    <property type="match status" value="1"/>
</dbReference>
<keyword evidence="4 5" id="KW-0720">Serine protease</keyword>
<feature type="active site" description="Charge relay system" evidence="5">
    <location>
        <position position="447"/>
    </location>
</feature>
<comment type="caution">
    <text evidence="10">The sequence shown here is derived from an EMBL/GenBank/DDBJ whole genome shotgun (WGS) entry which is preliminary data.</text>
</comment>
<evidence type="ECO:0000256" key="4">
    <source>
        <dbReference type="ARBA" id="ARBA00022825"/>
    </source>
</evidence>
<gene>
    <name evidence="10" type="ORF">AAD027_17475</name>
</gene>
<dbReference type="PROSITE" id="PS00138">
    <property type="entry name" value="SUBTILASE_SER"/>
    <property type="match status" value="1"/>
</dbReference>
<evidence type="ECO:0000256" key="2">
    <source>
        <dbReference type="ARBA" id="ARBA00022670"/>
    </source>
</evidence>
<dbReference type="PRINTS" id="PR00723">
    <property type="entry name" value="SUBTILISIN"/>
</dbReference>
<dbReference type="PROSITE" id="PS51892">
    <property type="entry name" value="SUBTILASE"/>
    <property type="match status" value="1"/>
</dbReference>
<keyword evidence="3 5" id="KW-0378">Hydrolase</keyword>
<dbReference type="InterPro" id="IPR036852">
    <property type="entry name" value="Peptidase_S8/S53_dom_sf"/>
</dbReference>
<dbReference type="InterPro" id="IPR034176">
    <property type="entry name" value="Peptidases_S8_13"/>
</dbReference>
<evidence type="ECO:0000256" key="6">
    <source>
        <dbReference type="RuleBase" id="RU003355"/>
    </source>
</evidence>
<evidence type="ECO:0000259" key="8">
    <source>
        <dbReference type="Pfam" id="PF00082"/>
    </source>
</evidence>
<keyword evidence="11" id="KW-1185">Reference proteome</keyword>
<keyword evidence="7" id="KW-0732">Signal</keyword>
<dbReference type="PROSITE" id="PS00136">
    <property type="entry name" value="SUBTILASE_ASP"/>
    <property type="match status" value="1"/>
</dbReference>
<dbReference type="Proteomes" id="UP001459204">
    <property type="component" value="Unassembled WGS sequence"/>
</dbReference>
<dbReference type="InterPro" id="IPR050131">
    <property type="entry name" value="Peptidase_S8_subtilisin-like"/>
</dbReference>
<evidence type="ECO:0000256" key="5">
    <source>
        <dbReference type="PROSITE-ProRule" id="PRU01240"/>
    </source>
</evidence>
<comment type="similarity">
    <text evidence="1 5 6">Belongs to the peptidase S8 family.</text>
</comment>
<keyword evidence="2 5" id="KW-0645">Protease</keyword>
<evidence type="ECO:0000313" key="10">
    <source>
        <dbReference type="EMBL" id="MEL1266148.1"/>
    </source>
</evidence>
<evidence type="ECO:0000256" key="7">
    <source>
        <dbReference type="SAM" id="SignalP"/>
    </source>
</evidence>
<dbReference type="InterPro" id="IPR023827">
    <property type="entry name" value="Peptidase_S8_Asp-AS"/>
</dbReference>
<dbReference type="Pfam" id="PF00082">
    <property type="entry name" value="Peptidase_S8"/>
    <property type="match status" value="1"/>
</dbReference>
<feature type="chain" id="PRO_5045334277" evidence="7">
    <location>
        <begin position="26"/>
        <end position="620"/>
    </location>
</feature>
<feature type="domain" description="Peptidase S8/S53" evidence="8">
    <location>
        <begin position="186"/>
        <end position="485"/>
    </location>
</feature>
<dbReference type="CDD" id="cd07496">
    <property type="entry name" value="Peptidases_S8_13"/>
    <property type="match status" value="1"/>
</dbReference>
<dbReference type="SUPFAM" id="SSF52743">
    <property type="entry name" value="Subtilisin-like"/>
    <property type="match status" value="1"/>
</dbReference>
<evidence type="ECO:0000256" key="3">
    <source>
        <dbReference type="ARBA" id="ARBA00022801"/>
    </source>
</evidence>
<dbReference type="GO" id="GO:0016787">
    <property type="term" value="F:hydrolase activity"/>
    <property type="evidence" value="ECO:0007669"/>
    <property type="project" value="UniProtKB-KW"/>
</dbReference>
<sequence length="620" mass="62700">MKEKMGLMVAGGLAMAVAGTATVSAAGPASGALAPLRTVPAASASDAGARIVVRYRAGTAAAHDIGSKVNVVQAAAQRANPVVAPLSGSSVGGSLRGGAQPLQATHLRKLAVGADVIRLSRSLDASEMNNLLVELKADPSVEYAEIDRRMYPLLTPNDAWYASHQWNFHNATGGIRMPEAWDVSTGAGTVVAVLDTGVLPANPDLGANLLEGYDFITDAWTSRRATDDRVPGALDQGDWNPVANECYSGSPAMDSSWHGTHVAGTVAQVTNNAVGVAGVAFDAKVLPVRVLGRCGGYTSDIVDAIVWASGGTVGGVPANANPAEVINLSLGGSGACSATYQSAINTAVANGSVVVVAAGNSNANASGYSPASCNNVISVGATRITGGKASYSNYGAAVDLSAPGGGAYTADPGNDGWDGYVTQIAYDGATTPTSGTGWIYLGYVGTSMASPHVAAAAALVQSALVADGKDPLTPAALETLLKTTARPFPVSIPGSTPMGTGILNAKAALDKALDEQEPGGLEAIELVNKVNVTGLSSGGEEALYRFEATAGSVLTFLTSGGTGDVSLYARFGAEPSVGNHDARSERPGNSETIRFTAPQAGTYYLKLTGSYAGLTLVARQ</sequence>